<keyword evidence="2" id="KW-0479">Metal-binding</keyword>
<dbReference type="GO" id="GO:0005737">
    <property type="term" value="C:cytoplasm"/>
    <property type="evidence" value="ECO:0007669"/>
    <property type="project" value="UniProtKB-ARBA"/>
</dbReference>
<evidence type="ECO:0000256" key="4">
    <source>
        <dbReference type="ARBA" id="ARBA00023014"/>
    </source>
</evidence>
<keyword evidence="7" id="KW-1185">Reference proteome</keyword>
<keyword evidence="3" id="KW-0408">Iron</keyword>
<evidence type="ECO:0000313" key="7">
    <source>
        <dbReference type="Proteomes" id="UP000006860"/>
    </source>
</evidence>
<evidence type="ECO:0000313" key="6">
    <source>
        <dbReference type="EMBL" id="ADY61595.1"/>
    </source>
</evidence>
<dbReference type="eggNOG" id="COG3369">
    <property type="taxonomic scope" value="Bacteria"/>
</dbReference>
<dbReference type="Pfam" id="PF09360">
    <property type="entry name" value="zf-CDGSH"/>
    <property type="match status" value="1"/>
</dbReference>
<keyword evidence="4" id="KW-0411">Iron-sulfur</keyword>
<dbReference type="KEGG" id="pbs:Plabr_4018"/>
<dbReference type="Proteomes" id="UP000006860">
    <property type="component" value="Chromosome"/>
</dbReference>
<dbReference type="OrthoDB" id="9795032at2"/>
<evidence type="ECO:0000256" key="3">
    <source>
        <dbReference type="ARBA" id="ARBA00023004"/>
    </source>
</evidence>
<dbReference type="RefSeq" id="WP_013630312.1">
    <property type="nucleotide sequence ID" value="NC_015174.1"/>
</dbReference>
<dbReference type="EMBL" id="CP002546">
    <property type="protein sequence ID" value="ADY61595.1"/>
    <property type="molecule type" value="Genomic_DNA"/>
</dbReference>
<dbReference type="HOGENOM" id="CLU_173940_2_0_0"/>
<dbReference type="InterPro" id="IPR018967">
    <property type="entry name" value="FeS-contain_CDGSH-typ"/>
</dbReference>
<feature type="domain" description="Iron-binding zinc finger CDGSH type" evidence="5">
    <location>
        <begin position="28"/>
        <end position="62"/>
    </location>
</feature>
<dbReference type="AlphaFoldDB" id="F0SGJ0"/>
<evidence type="ECO:0000256" key="2">
    <source>
        <dbReference type="ARBA" id="ARBA00022723"/>
    </source>
</evidence>
<dbReference type="Gene3D" id="3.40.5.90">
    <property type="entry name" value="CDGSH iron-sulfur domain, mitoNEET-type"/>
    <property type="match status" value="1"/>
</dbReference>
<proteinExistence type="predicted"/>
<gene>
    <name evidence="6" type="ordered locus">Plabr_4018</name>
</gene>
<dbReference type="GO" id="GO:0051537">
    <property type="term" value="F:2 iron, 2 sulfur cluster binding"/>
    <property type="evidence" value="ECO:0007669"/>
    <property type="project" value="UniProtKB-KW"/>
</dbReference>
<reference evidence="7" key="1">
    <citation type="submission" date="2011-02" db="EMBL/GenBank/DDBJ databases">
        <title>The complete genome of Planctomyces brasiliensis DSM 5305.</title>
        <authorList>
            <person name="Lucas S."/>
            <person name="Copeland A."/>
            <person name="Lapidus A."/>
            <person name="Bruce D."/>
            <person name="Goodwin L."/>
            <person name="Pitluck S."/>
            <person name="Kyrpides N."/>
            <person name="Mavromatis K."/>
            <person name="Pagani I."/>
            <person name="Ivanova N."/>
            <person name="Ovchinnikova G."/>
            <person name="Lu M."/>
            <person name="Detter J.C."/>
            <person name="Han C."/>
            <person name="Land M."/>
            <person name="Hauser L."/>
            <person name="Markowitz V."/>
            <person name="Cheng J.-F."/>
            <person name="Hugenholtz P."/>
            <person name="Woyke T."/>
            <person name="Wu D."/>
            <person name="Tindall B."/>
            <person name="Pomrenke H.G."/>
            <person name="Brambilla E."/>
            <person name="Klenk H.-P."/>
            <person name="Eisen J.A."/>
        </authorList>
    </citation>
    <scope>NUCLEOTIDE SEQUENCE [LARGE SCALE GENOMIC DNA]</scope>
    <source>
        <strain evidence="7">ATCC 49424 / DSM 5305 / JCM 21570 / NBRC 103401 / IFAM 1448</strain>
    </source>
</reference>
<accession>F0SGJ0</accession>
<keyword evidence="1" id="KW-0001">2Fe-2S</keyword>
<dbReference type="SMART" id="SM00704">
    <property type="entry name" value="ZnF_CDGSH"/>
    <property type="match status" value="1"/>
</dbReference>
<dbReference type="GO" id="GO:0046872">
    <property type="term" value="F:metal ion binding"/>
    <property type="evidence" value="ECO:0007669"/>
    <property type="project" value="UniProtKB-KW"/>
</dbReference>
<evidence type="ECO:0000259" key="5">
    <source>
        <dbReference type="SMART" id="SM00704"/>
    </source>
</evidence>
<organism evidence="6 7">
    <name type="scientific">Rubinisphaera brasiliensis (strain ATCC 49424 / DSM 5305 / JCM 21570 / IAM 15109 / NBRC 103401 / IFAM 1448)</name>
    <name type="common">Planctomyces brasiliensis</name>
    <dbReference type="NCBI Taxonomy" id="756272"/>
    <lineage>
        <taxon>Bacteria</taxon>
        <taxon>Pseudomonadati</taxon>
        <taxon>Planctomycetota</taxon>
        <taxon>Planctomycetia</taxon>
        <taxon>Planctomycetales</taxon>
        <taxon>Planctomycetaceae</taxon>
        <taxon>Rubinisphaera</taxon>
    </lineage>
</organism>
<name>F0SGJ0_RUBBR</name>
<evidence type="ECO:0000256" key="1">
    <source>
        <dbReference type="ARBA" id="ARBA00022714"/>
    </source>
</evidence>
<protein>
    <submittedName>
        <fullName evidence="6">Iron sulfur domain-containing, CDGSH-type</fullName>
    </submittedName>
</protein>
<sequence length="70" mass="7575">MSEAKIQLRDRGPILVTGPIRIEDGDGNEIDLKGKASVALCRCGHTSNSPFCDGKHKECGFDVVNRASEM</sequence>
<dbReference type="InterPro" id="IPR042216">
    <property type="entry name" value="MitoNEET_CISD"/>
</dbReference>